<name>I9NQW7_9FIRM</name>
<protein>
    <submittedName>
        <fullName evidence="1">Uncharacterized protein</fullName>
    </submittedName>
</protein>
<evidence type="ECO:0000313" key="1">
    <source>
        <dbReference type="EMBL" id="AJQ26730.1"/>
    </source>
</evidence>
<dbReference type="STRING" id="1192197.JBW_01378"/>
<proteinExistence type="predicted"/>
<organism evidence="1 2">
    <name type="scientific">Pelosinus fermentans JBW45</name>
    <dbReference type="NCBI Taxonomy" id="1192197"/>
    <lineage>
        <taxon>Bacteria</taxon>
        <taxon>Bacillati</taxon>
        <taxon>Bacillota</taxon>
        <taxon>Negativicutes</taxon>
        <taxon>Selenomonadales</taxon>
        <taxon>Sporomusaceae</taxon>
        <taxon>Pelosinus</taxon>
    </lineage>
</organism>
<reference evidence="2" key="2">
    <citation type="submission" date="2015-02" db="EMBL/GenBank/DDBJ databases">
        <title>Complete Genome Sequence of Pelosinus fermentans JBW45.</title>
        <authorList>
            <person name="De Leon K.B."/>
            <person name="Utturkar S.M."/>
            <person name="Camilleri L.B."/>
            <person name="Arkin A.P."/>
            <person name="Fields M.W."/>
            <person name="Brown S.D."/>
            <person name="Wall J.D."/>
        </authorList>
    </citation>
    <scope>NUCLEOTIDE SEQUENCE [LARGE SCALE GENOMIC DNA]</scope>
    <source>
        <strain evidence="2">JBW45</strain>
    </source>
</reference>
<accession>I9NQW7</accession>
<dbReference type="EMBL" id="CP010978">
    <property type="protein sequence ID" value="AJQ26730.1"/>
    <property type="molecule type" value="Genomic_DNA"/>
</dbReference>
<evidence type="ECO:0000313" key="2">
    <source>
        <dbReference type="Proteomes" id="UP000005361"/>
    </source>
</evidence>
<dbReference type="KEGG" id="pft:JBW_01378"/>
<dbReference type="AlphaFoldDB" id="I9NQW7"/>
<dbReference type="Proteomes" id="UP000005361">
    <property type="component" value="Chromosome"/>
</dbReference>
<dbReference type="RefSeq" id="WP_007956786.1">
    <property type="nucleotide sequence ID" value="NZ_CP010978.1"/>
</dbReference>
<gene>
    <name evidence="1" type="ORF">JBW_01378</name>
</gene>
<dbReference type="HOGENOM" id="CLU_3010221_0_0_9"/>
<reference evidence="1 2" key="1">
    <citation type="journal article" date="2015" name="Genome Announc.">
        <title>Complete Genome Sequence of Pelosinus fermentans JBW45, a Member of a Remarkably Competitive Group of Negativicutes in the Firmicutes Phylum.</title>
        <authorList>
            <person name="De Leon K.B."/>
            <person name="Utturkar S.M."/>
            <person name="Camilleri L.B."/>
            <person name="Elias D.A."/>
            <person name="Arkin A.P."/>
            <person name="Fields M.W."/>
            <person name="Brown S.D."/>
            <person name="Wall J.D."/>
        </authorList>
    </citation>
    <scope>NUCLEOTIDE SEQUENCE [LARGE SCALE GENOMIC DNA]</scope>
    <source>
        <strain evidence="1 2">JBW45</strain>
    </source>
</reference>
<sequence length="56" mass="6524">MAKEIKSVLQPGDKIYTLFEYNEVVIKGSQESFIIRIEKIEESKKNKCCHYVRAMG</sequence>